<comment type="caution">
    <text evidence="3">The sequence shown here is derived from an EMBL/GenBank/DDBJ whole genome shotgun (WGS) entry which is preliminary data.</text>
</comment>
<keyword evidence="4" id="KW-1185">Reference proteome</keyword>
<comment type="similarity">
    <text evidence="1">Belongs to the ParD antitoxin family.</text>
</comment>
<dbReference type="PANTHER" id="PTHR36582:SF2">
    <property type="entry name" value="ANTITOXIN PARD"/>
    <property type="match status" value="1"/>
</dbReference>
<keyword evidence="2" id="KW-1277">Toxin-antitoxin system</keyword>
<dbReference type="InterPro" id="IPR010985">
    <property type="entry name" value="Ribbon_hlx_hlx"/>
</dbReference>
<protein>
    <submittedName>
        <fullName evidence="3">Type II toxin-antitoxin system ParD family antitoxin</fullName>
    </submittedName>
</protein>
<dbReference type="Proteomes" id="UP001595704">
    <property type="component" value="Unassembled WGS sequence"/>
</dbReference>
<dbReference type="CDD" id="cd22231">
    <property type="entry name" value="RHH_NikR_HicB-like"/>
    <property type="match status" value="1"/>
</dbReference>
<reference evidence="4" key="1">
    <citation type="journal article" date="2019" name="Int. J. Syst. Evol. Microbiol.">
        <title>The Global Catalogue of Microorganisms (GCM) 10K type strain sequencing project: providing services to taxonomists for standard genome sequencing and annotation.</title>
        <authorList>
            <consortium name="The Broad Institute Genomics Platform"/>
            <consortium name="The Broad Institute Genome Sequencing Center for Infectious Disease"/>
            <person name="Wu L."/>
            <person name="Ma J."/>
        </authorList>
    </citation>
    <scope>NUCLEOTIDE SEQUENCE [LARGE SCALE GENOMIC DNA]</scope>
    <source>
        <strain evidence="4">KCTC 42282</strain>
    </source>
</reference>
<dbReference type="Pfam" id="PF03693">
    <property type="entry name" value="ParD_antitoxin"/>
    <property type="match status" value="1"/>
</dbReference>
<dbReference type="RefSeq" id="WP_191321251.1">
    <property type="nucleotide sequence ID" value="NZ_BNCG01000055.1"/>
</dbReference>
<organism evidence="3 4">
    <name type="scientific">Camelimonas fluminis</name>
    <dbReference type="NCBI Taxonomy" id="1576911"/>
    <lineage>
        <taxon>Bacteria</taxon>
        <taxon>Pseudomonadati</taxon>
        <taxon>Pseudomonadota</taxon>
        <taxon>Alphaproteobacteria</taxon>
        <taxon>Hyphomicrobiales</taxon>
        <taxon>Chelatococcaceae</taxon>
        <taxon>Camelimonas</taxon>
    </lineage>
</organism>
<accession>A0ABV7UNM3</accession>
<name>A0ABV7UNM3_9HYPH</name>
<sequence length="91" mass="10041">MPTRNISLTPEQDAYIEDTLKSGAYRNASEAVRDAIRVLQQKRAEEALTLDRLRLAIKAGTAALDRGEHTDVDDANLDAWLDNLVTLPAAH</sequence>
<dbReference type="PANTHER" id="PTHR36582">
    <property type="entry name" value="ANTITOXIN PARD"/>
    <property type="match status" value="1"/>
</dbReference>
<evidence type="ECO:0000313" key="4">
    <source>
        <dbReference type="Proteomes" id="UP001595704"/>
    </source>
</evidence>
<gene>
    <name evidence="3" type="ORF">ACFONL_22605</name>
</gene>
<dbReference type="Gene3D" id="6.10.10.120">
    <property type="entry name" value="Antitoxin ParD1-like"/>
    <property type="match status" value="1"/>
</dbReference>
<evidence type="ECO:0000256" key="2">
    <source>
        <dbReference type="ARBA" id="ARBA00022649"/>
    </source>
</evidence>
<proteinExistence type="inferred from homology"/>
<evidence type="ECO:0000313" key="3">
    <source>
        <dbReference type="EMBL" id="MFC3640133.1"/>
    </source>
</evidence>
<dbReference type="InterPro" id="IPR038296">
    <property type="entry name" value="ParD_sf"/>
</dbReference>
<dbReference type="NCBIfam" id="TIGR02606">
    <property type="entry name" value="antidote_CC2985"/>
    <property type="match status" value="1"/>
</dbReference>
<dbReference type="SUPFAM" id="SSF47598">
    <property type="entry name" value="Ribbon-helix-helix"/>
    <property type="match status" value="1"/>
</dbReference>
<dbReference type="EMBL" id="JBHRYC010000118">
    <property type="protein sequence ID" value="MFC3640133.1"/>
    <property type="molecule type" value="Genomic_DNA"/>
</dbReference>
<evidence type="ECO:0000256" key="1">
    <source>
        <dbReference type="ARBA" id="ARBA00008580"/>
    </source>
</evidence>
<dbReference type="InterPro" id="IPR022789">
    <property type="entry name" value="ParD"/>
</dbReference>